<accession>A0AAD6Z4Z4</accession>
<feature type="compositionally biased region" description="Polar residues" evidence="1">
    <location>
        <begin position="128"/>
        <end position="140"/>
    </location>
</feature>
<feature type="region of interest" description="Disordered" evidence="1">
    <location>
        <begin position="192"/>
        <end position="215"/>
    </location>
</feature>
<name>A0AAD6Z4Z4_9AGAR</name>
<evidence type="ECO:0000256" key="2">
    <source>
        <dbReference type="SAM" id="Phobius"/>
    </source>
</evidence>
<evidence type="ECO:0000256" key="1">
    <source>
        <dbReference type="SAM" id="MobiDB-lite"/>
    </source>
</evidence>
<comment type="caution">
    <text evidence="3">The sequence shown here is derived from an EMBL/GenBank/DDBJ whole genome shotgun (WGS) entry which is preliminary data.</text>
</comment>
<keyword evidence="2" id="KW-0812">Transmembrane</keyword>
<feature type="transmembrane region" description="Helical" evidence="2">
    <location>
        <begin position="314"/>
        <end position="338"/>
    </location>
</feature>
<dbReference type="EMBL" id="JARIHO010000088">
    <property type="protein sequence ID" value="KAJ7307651.1"/>
    <property type="molecule type" value="Genomic_DNA"/>
</dbReference>
<feature type="region of interest" description="Disordered" evidence="1">
    <location>
        <begin position="118"/>
        <end position="143"/>
    </location>
</feature>
<keyword evidence="2" id="KW-0472">Membrane</keyword>
<protein>
    <recommendedName>
        <fullName evidence="5">Transmembrane protein</fullName>
    </recommendedName>
</protein>
<evidence type="ECO:0008006" key="5">
    <source>
        <dbReference type="Google" id="ProtNLM"/>
    </source>
</evidence>
<feature type="compositionally biased region" description="Basic and acidic residues" evidence="1">
    <location>
        <begin position="192"/>
        <end position="204"/>
    </location>
</feature>
<organism evidence="3 4">
    <name type="scientific">Mycena albidolilacea</name>
    <dbReference type="NCBI Taxonomy" id="1033008"/>
    <lineage>
        <taxon>Eukaryota</taxon>
        <taxon>Fungi</taxon>
        <taxon>Dikarya</taxon>
        <taxon>Basidiomycota</taxon>
        <taxon>Agaricomycotina</taxon>
        <taxon>Agaricomycetes</taxon>
        <taxon>Agaricomycetidae</taxon>
        <taxon>Agaricales</taxon>
        <taxon>Marasmiineae</taxon>
        <taxon>Mycenaceae</taxon>
        <taxon>Mycena</taxon>
    </lineage>
</organism>
<dbReference type="AlphaFoldDB" id="A0AAD6Z4Z4"/>
<evidence type="ECO:0000313" key="4">
    <source>
        <dbReference type="Proteomes" id="UP001218218"/>
    </source>
</evidence>
<dbReference type="Proteomes" id="UP001218218">
    <property type="component" value="Unassembled WGS sequence"/>
</dbReference>
<evidence type="ECO:0000313" key="3">
    <source>
        <dbReference type="EMBL" id="KAJ7307651.1"/>
    </source>
</evidence>
<gene>
    <name evidence="3" type="ORF">DFH08DRAFT_1051509</name>
</gene>
<keyword evidence="4" id="KW-1185">Reference proteome</keyword>
<proteinExistence type="predicted"/>
<reference evidence="3" key="1">
    <citation type="submission" date="2023-03" db="EMBL/GenBank/DDBJ databases">
        <title>Massive genome expansion in bonnet fungi (Mycena s.s.) driven by repeated elements and novel gene families across ecological guilds.</title>
        <authorList>
            <consortium name="Lawrence Berkeley National Laboratory"/>
            <person name="Harder C.B."/>
            <person name="Miyauchi S."/>
            <person name="Viragh M."/>
            <person name="Kuo A."/>
            <person name="Thoen E."/>
            <person name="Andreopoulos B."/>
            <person name="Lu D."/>
            <person name="Skrede I."/>
            <person name="Drula E."/>
            <person name="Henrissat B."/>
            <person name="Morin E."/>
            <person name="Kohler A."/>
            <person name="Barry K."/>
            <person name="LaButti K."/>
            <person name="Morin E."/>
            <person name="Salamov A."/>
            <person name="Lipzen A."/>
            <person name="Mereny Z."/>
            <person name="Hegedus B."/>
            <person name="Baldrian P."/>
            <person name="Stursova M."/>
            <person name="Weitz H."/>
            <person name="Taylor A."/>
            <person name="Grigoriev I.V."/>
            <person name="Nagy L.G."/>
            <person name="Martin F."/>
            <person name="Kauserud H."/>
        </authorList>
    </citation>
    <scope>NUCLEOTIDE SEQUENCE</scope>
    <source>
        <strain evidence="3">CBHHK002</strain>
    </source>
</reference>
<keyword evidence="2" id="KW-1133">Transmembrane helix</keyword>
<sequence length="814" mass="90032">MRGRDTDIARTKDLELKQKRGVYIREVRVLRETPPPPTASAAPSTHSACFREKRMKISHPEREFKTTQLELTGERSCRLLYAVAVKTERLASFGKAPTQTVPSEKEIRYDGLPFAATLRDNKKERTQSHSPSTRVTQTNPDADGRTYSAMLSGRRYCCEVVGGCTWGGTLIPTDDSDTAQWGWRPLGARQAQEDERVSHLRDELSGIEESSGETKSGRRVKAAKWWAWRQYTGDEGKGVLIRHQREVGAGWVYQEDVIRIFLDVLIFLTQTLAFRRSLWKVQTLTATHNSTAAWSGIGSALVHVWQQKAVPASIFGVLSAFLYLGSVLVLHITAPALLSVQPFNVDYSIRITARSLPIFNFSGYDPSSQNARLDVLSAQSTTTVCARAKPTKASSTKRAEEIKCERYKQTGTVAGNRATTEYERVRAGRKTIDVGVGDERRRGRDEASARAKARKRVRAEDLVLDCGGKPNLEIISTLNERIPGKSIVVQKLIPYTATLQDNITVQPFTGSALFYSAIPIVDSAGDSAPWVNINSMTEGGFPAIQIFRRSLQPVKQRVIVDSQSHELISAGQEMNKTTSLWRPAEESNDAPTDADLPEQALVNDWESWYSAMPFSNIPRNYASDRSLTVAEIVLVEELNLDSFNSSGRTNITLHDFENKLSALVASMYWTLGRVPPLPGYTPISLTVNGPPPVDVSLLQGSALVTESKVEAQLDLSMGTTVGGLVASVVLLLLSLQFLDFRKMGGHNDDVSIGGIGPPHAIWLYRSHPELETRLDQVIHPTNANLRTAGMIRTRLASSLLGRQKSWENSADEAD</sequence>